<organism evidence="1 2">
    <name type="scientific">Saccharolobus shibatae (strain ATCC 51178 / DSM 5389 / JCM 8931 / NBRC 15437 / B12)</name>
    <name type="common">Sulfolobus shibatae</name>
    <dbReference type="NCBI Taxonomy" id="523848"/>
    <lineage>
        <taxon>Archaea</taxon>
        <taxon>Thermoproteota</taxon>
        <taxon>Thermoprotei</taxon>
        <taxon>Sulfolobales</taxon>
        <taxon>Sulfolobaceae</taxon>
        <taxon>Saccharolobus</taxon>
    </lineage>
</organism>
<reference evidence="1" key="1">
    <citation type="journal article" date="2021" name="Environ. Microbiol.">
        <title>New insights into the diversity and evolution of the archaeal mobilome from three complete genomes of Saccharolobus shibatae.</title>
        <authorList>
            <person name="Medvedeva S."/>
            <person name="Brandt D."/>
            <person name="Cvirkaite-Krupovic V."/>
            <person name="Liu Y."/>
            <person name="Severinov K."/>
            <person name="Ishino S."/>
            <person name="Ishino Y."/>
            <person name="Prangishvili D."/>
            <person name="Kalinowski J."/>
            <person name="Krupovic M."/>
        </authorList>
    </citation>
    <scope>NUCLEOTIDE SEQUENCE</scope>
    <source>
        <strain evidence="1">B12</strain>
    </source>
</reference>
<dbReference type="AlphaFoldDB" id="A0A8F5GSY5"/>
<dbReference type="KEGG" id="sshi:J5U23_00679"/>
<accession>A0A8F5GSY5</accession>
<protein>
    <submittedName>
        <fullName evidence="1">Uncharacterized protein</fullName>
    </submittedName>
</protein>
<evidence type="ECO:0000313" key="1">
    <source>
        <dbReference type="EMBL" id="QXJ27812.1"/>
    </source>
</evidence>
<sequence>MQEGHGIMIAKNIEEYMIDAYKFSISPCLLEVKHVVPSKSTVFYKRLQKTVVGEEPCDAKEVFISISSYIT</sequence>
<name>A0A8F5GSY5_SACSH</name>
<gene>
    <name evidence="1" type="ORF">J5U23_00679</name>
</gene>
<dbReference type="EMBL" id="CP077717">
    <property type="protein sequence ID" value="QXJ27812.1"/>
    <property type="molecule type" value="Genomic_DNA"/>
</dbReference>
<proteinExistence type="predicted"/>
<dbReference type="Proteomes" id="UP000694018">
    <property type="component" value="Chromosome"/>
</dbReference>
<evidence type="ECO:0000313" key="2">
    <source>
        <dbReference type="Proteomes" id="UP000694018"/>
    </source>
</evidence>